<feature type="compositionally biased region" description="Polar residues" evidence="1">
    <location>
        <begin position="152"/>
        <end position="177"/>
    </location>
</feature>
<feature type="region of interest" description="Disordered" evidence="1">
    <location>
        <begin position="135"/>
        <end position="177"/>
    </location>
</feature>
<accession>A0AAD3HAM5</accession>
<feature type="region of interest" description="Disordered" evidence="1">
    <location>
        <begin position="540"/>
        <end position="561"/>
    </location>
</feature>
<dbReference type="EMBL" id="BLLK01000051">
    <property type="protein sequence ID" value="GFH56341.1"/>
    <property type="molecule type" value="Genomic_DNA"/>
</dbReference>
<proteinExistence type="predicted"/>
<feature type="region of interest" description="Disordered" evidence="1">
    <location>
        <begin position="344"/>
        <end position="379"/>
    </location>
</feature>
<feature type="compositionally biased region" description="Low complexity" evidence="1">
    <location>
        <begin position="22"/>
        <end position="33"/>
    </location>
</feature>
<feature type="compositionally biased region" description="Polar residues" evidence="1">
    <location>
        <begin position="58"/>
        <end position="76"/>
    </location>
</feature>
<protein>
    <submittedName>
        <fullName evidence="2">Uncharacterized protein</fullName>
    </submittedName>
</protein>
<evidence type="ECO:0000256" key="1">
    <source>
        <dbReference type="SAM" id="MobiDB-lite"/>
    </source>
</evidence>
<sequence>MDISSSSSSPQRRRRALHFDAPVTRTTPLVTRPGRSRGHLHRVDPYAAIANGTAAFQPHNSLHNTSRQANDSQVEASTRSSTTTTNVNPGGHLSLRNLTNFTDRFRPLNGNDEVASLSDASQHSSSSSSVFTLSNSISSSESNTDNITSTTRQPLHTSTTQEGHSTSPNVAQNMKRSTVSRSITWANAINLATEQQQEALKQSKATSIGIGIGPMNHHHPLQKDVLPVELPRDTANLSLQKLVQQKGMNKAIQFTLRMQSKKLKTTMNRHQFFTNSGSLQKLLIVLVPILLISFSENTHTAKIHKHAKKHVDKITKPKGFEWSPDRRLNNRQCVLNMFIDKQDPDEFNPDYEEVKPGAKNKDGTPKLAPSPPKLEKGGTYRTKGQVKLILRFISSVADSYRPNLGIQQHLVFAGTRDGGHLAEAALKYWPPRGKFRTKLYIIADDEQAPTVKPRDHTDRALQYGPVDSIEQRFQNHVKSSNVHIFDSNGEKAGLVNAYVDDDDVAVAMEEEMFHANDDDTFGTDVTTIDDDAVLEARRRDERKRRVMQDQEDVDGSGGFDPKFDVNEDSRISYFSLKKLLNPYLERDDNNSPESLALMTDTAVDRTNHVIPYFHVDGVSAEKQFAILHSARPLLLDETISVVGVENSGDMDVNDLIDFFHSVRYKTFLLGKRQVMRIDHLCDETLKDLMNHPYIAPKKPSLFRRALQKIGLASIDHYAEMKHPHPEHEMVYPPFFVAFPRGRTSFEEMTIQHMYDLFGGGGGGGQIATANDRKLPTKKK</sequence>
<feature type="compositionally biased region" description="Low complexity" evidence="1">
    <location>
        <begin position="135"/>
        <end position="151"/>
    </location>
</feature>
<dbReference type="Proteomes" id="UP001054902">
    <property type="component" value="Unassembled WGS sequence"/>
</dbReference>
<evidence type="ECO:0000313" key="2">
    <source>
        <dbReference type="EMBL" id="GFH56341.1"/>
    </source>
</evidence>
<evidence type="ECO:0000313" key="3">
    <source>
        <dbReference type="Proteomes" id="UP001054902"/>
    </source>
</evidence>
<feature type="region of interest" description="Disordered" evidence="1">
    <location>
        <begin position="57"/>
        <end position="95"/>
    </location>
</feature>
<name>A0AAD3HAM5_9STRA</name>
<feature type="compositionally biased region" description="Basic and acidic residues" evidence="1">
    <location>
        <begin position="352"/>
        <end position="364"/>
    </location>
</feature>
<comment type="caution">
    <text evidence="2">The sequence shown here is derived from an EMBL/GenBank/DDBJ whole genome shotgun (WGS) entry which is preliminary data.</text>
</comment>
<dbReference type="AlphaFoldDB" id="A0AAD3HAM5"/>
<organism evidence="2 3">
    <name type="scientific">Chaetoceros tenuissimus</name>
    <dbReference type="NCBI Taxonomy" id="426638"/>
    <lineage>
        <taxon>Eukaryota</taxon>
        <taxon>Sar</taxon>
        <taxon>Stramenopiles</taxon>
        <taxon>Ochrophyta</taxon>
        <taxon>Bacillariophyta</taxon>
        <taxon>Coscinodiscophyceae</taxon>
        <taxon>Chaetocerotophycidae</taxon>
        <taxon>Chaetocerotales</taxon>
        <taxon>Chaetocerotaceae</taxon>
        <taxon>Chaetoceros</taxon>
    </lineage>
</organism>
<keyword evidence="3" id="KW-1185">Reference proteome</keyword>
<reference evidence="2 3" key="1">
    <citation type="journal article" date="2021" name="Sci. Rep.">
        <title>The genome of the diatom Chaetoceros tenuissimus carries an ancient integrated fragment of an extant virus.</title>
        <authorList>
            <person name="Hongo Y."/>
            <person name="Kimura K."/>
            <person name="Takaki Y."/>
            <person name="Yoshida Y."/>
            <person name="Baba S."/>
            <person name="Kobayashi G."/>
            <person name="Nagasaki K."/>
            <person name="Hano T."/>
            <person name="Tomaru Y."/>
        </authorList>
    </citation>
    <scope>NUCLEOTIDE SEQUENCE [LARGE SCALE GENOMIC DNA]</scope>
    <source>
        <strain evidence="2 3">NIES-3715</strain>
    </source>
</reference>
<gene>
    <name evidence="2" type="ORF">CTEN210_12817</name>
</gene>
<feature type="region of interest" description="Disordered" evidence="1">
    <location>
        <begin position="1"/>
        <end position="40"/>
    </location>
</feature>